<dbReference type="PANTHER" id="PTHR39430:SF1">
    <property type="entry name" value="PROTEASE"/>
    <property type="match status" value="1"/>
</dbReference>
<organism evidence="3 4">
    <name type="scientific">Massilia eurypsychrophila</name>
    <dbReference type="NCBI Taxonomy" id="1485217"/>
    <lineage>
        <taxon>Bacteria</taxon>
        <taxon>Pseudomonadati</taxon>
        <taxon>Pseudomonadota</taxon>
        <taxon>Betaproteobacteria</taxon>
        <taxon>Burkholderiales</taxon>
        <taxon>Oxalobacteraceae</taxon>
        <taxon>Telluria group</taxon>
        <taxon>Massilia</taxon>
    </lineage>
</organism>
<reference evidence="3 4" key="1">
    <citation type="submission" date="2017-10" db="EMBL/GenBank/DDBJ databases">
        <title>Massilia psychrophilum sp. nov., a novel purple-pigmented bacterium isolated from Tianshan glacier, Xinjiang Municipality, China.</title>
        <authorList>
            <person name="Wang H."/>
        </authorList>
    </citation>
    <scope>NUCLEOTIDE SEQUENCE [LARGE SCALE GENOMIC DNA]</scope>
    <source>
        <strain evidence="3 4">JCM 30074</strain>
    </source>
</reference>
<evidence type="ECO:0000259" key="2">
    <source>
        <dbReference type="Pfam" id="PF02517"/>
    </source>
</evidence>
<feature type="transmembrane region" description="Helical" evidence="1">
    <location>
        <begin position="214"/>
        <end position="232"/>
    </location>
</feature>
<name>A0A2G8T9I5_9BURK</name>
<gene>
    <name evidence="3" type="ORF">CR105_22970</name>
</gene>
<dbReference type="RefSeq" id="WP_099792583.1">
    <property type="nucleotide sequence ID" value="NZ_JBHLYV010000030.1"/>
</dbReference>
<feature type="transmembrane region" description="Helical" evidence="1">
    <location>
        <begin position="252"/>
        <end position="273"/>
    </location>
</feature>
<evidence type="ECO:0000256" key="1">
    <source>
        <dbReference type="SAM" id="Phobius"/>
    </source>
</evidence>
<keyword evidence="1" id="KW-0472">Membrane</keyword>
<dbReference type="PANTHER" id="PTHR39430">
    <property type="entry name" value="MEMBRANE-ASSOCIATED PROTEASE-RELATED"/>
    <property type="match status" value="1"/>
</dbReference>
<protein>
    <submittedName>
        <fullName evidence="3">CPBP family intramembrane metalloprotease</fullName>
    </submittedName>
</protein>
<keyword evidence="3" id="KW-0482">Metalloprotease</keyword>
<feature type="transmembrane region" description="Helical" evidence="1">
    <location>
        <begin position="55"/>
        <end position="72"/>
    </location>
</feature>
<evidence type="ECO:0000313" key="3">
    <source>
        <dbReference type="EMBL" id="PIL42710.1"/>
    </source>
</evidence>
<dbReference type="GO" id="GO:0004175">
    <property type="term" value="F:endopeptidase activity"/>
    <property type="evidence" value="ECO:0007669"/>
    <property type="project" value="UniProtKB-ARBA"/>
</dbReference>
<keyword evidence="1" id="KW-0812">Transmembrane</keyword>
<dbReference type="EMBL" id="PDOC01000022">
    <property type="protein sequence ID" value="PIL42710.1"/>
    <property type="molecule type" value="Genomic_DNA"/>
</dbReference>
<feature type="transmembrane region" description="Helical" evidence="1">
    <location>
        <begin position="131"/>
        <end position="150"/>
    </location>
</feature>
<comment type="caution">
    <text evidence="3">The sequence shown here is derived from an EMBL/GenBank/DDBJ whole genome shotgun (WGS) entry which is preliminary data.</text>
</comment>
<feature type="transmembrane region" description="Helical" evidence="1">
    <location>
        <begin position="23"/>
        <end position="43"/>
    </location>
</feature>
<keyword evidence="1" id="KW-1133">Transmembrane helix</keyword>
<dbReference type="OrthoDB" id="193898at2"/>
<dbReference type="InterPro" id="IPR003675">
    <property type="entry name" value="Rce1/LyrA-like_dom"/>
</dbReference>
<feature type="transmembrane region" description="Helical" evidence="1">
    <location>
        <begin position="157"/>
        <end position="176"/>
    </location>
</feature>
<keyword evidence="3" id="KW-0645">Protease</keyword>
<accession>A0A2G8T9I5</accession>
<feature type="transmembrane region" description="Helical" evidence="1">
    <location>
        <begin position="93"/>
        <end position="119"/>
    </location>
</feature>
<sequence length="292" mass="31344">MSTMPLPAAPSPSRGARLLKMPLVRLLLGIIAVVLPVALTMALTQQLLDKSLRQLWPQLLAAALCVAAYVLYVRKVERRQATELSRVGAGRELAFGILLGSAIFLLAVGAIAAAGAFHVEGYAPWTVMIKPFAEIVLVALFEEILFRAIFFRIIENWLGSTIALALSGLVFAVTHLPNDNSTLLAFVITALAGVMFCAAYMVTRRLWLAVGIHFIWNFMGEAVFSLPVSGHAAKGMLQGRLSGPEWLSGGAYGIEGSVLTLAIIGATALWLLVVAARRGQFLAPASRRRVAP</sequence>
<dbReference type="GO" id="GO:0008237">
    <property type="term" value="F:metallopeptidase activity"/>
    <property type="evidence" value="ECO:0007669"/>
    <property type="project" value="UniProtKB-KW"/>
</dbReference>
<dbReference type="Proteomes" id="UP000230390">
    <property type="component" value="Unassembled WGS sequence"/>
</dbReference>
<feature type="transmembrane region" description="Helical" evidence="1">
    <location>
        <begin position="182"/>
        <end position="202"/>
    </location>
</feature>
<dbReference type="GO" id="GO:0080120">
    <property type="term" value="P:CAAX-box protein maturation"/>
    <property type="evidence" value="ECO:0007669"/>
    <property type="project" value="UniProtKB-ARBA"/>
</dbReference>
<keyword evidence="4" id="KW-1185">Reference proteome</keyword>
<evidence type="ECO:0000313" key="4">
    <source>
        <dbReference type="Proteomes" id="UP000230390"/>
    </source>
</evidence>
<proteinExistence type="predicted"/>
<dbReference type="GO" id="GO:0006508">
    <property type="term" value="P:proteolysis"/>
    <property type="evidence" value="ECO:0007669"/>
    <property type="project" value="UniProtKB-KW"/>
</dbReference>
<feature type="domain" description="CAAX prenyl protease 2/Lysostaphin resistance protein A-like" evidence="2">
    <location>
        <begin position="129"/>
        <end position="219"/>
    </location>
</feature>
<dbReference type="Pfam" id="PF02517">
    <property type="entry name" value="Rce1-like"/>
    <property type="match status" value="1"/>
</dbReference>
<keyword evidence="3" id="KW-0378">Hydrolase</keyword>
<dbReference type="AlphaFoldDB" id="A0A2G8T9I5"/>